<reference evidence="1 2" key="1">
    <citation type="submission" date="2018-07" db="EMBL/GenBank/DDBJ databases">
        <title>Dyella tabacisoli L4-6T, whole genome shotgun sequence.</title>
        <authorList>
            <person name="Zhou X.-K."/>
            <person name="Li W.-J."/>
            <person name="Duan Y.-Q."/>
        </authorList>
    </citation>
    <scope>NUCLEOTIDE SEQUENCE [LARGE SCALE GENOMIC DNA]</scope>
    <source>
        <strain evidence="1 2">L4-6</strain>
    </source>
</reference>
<dbReference type="Proteomes" id="UP000253782">
    <property type="component" value="Unassembled WGS sequence"/>
</dbReference>
<proteinExistence type="predicted"/>
<comment type="caution">
    <text evidence="1">The sequence shown here is derived from an EMBL/GenBank/DDBJ whole genome shotgun (WGS) entry which is preliminary data.</text>
</comment>
<evidence type="ECO:0000313" key="1">
    <source>
        <dbReference type="EMBL" id="RDD80044.1"/>
    </source>
</evidence>
<keyword evidence="2" id="KW-1185">Reference proteome</keyword>
<organism evidence="1 2">
    <name type="scientific">Dyella tabacisoli</name>
    <dbReference type="NCBI Taxonomy" id="2282381"/>
    <lineage>
        <taxon>Bacteria</taxon>
        <taxon>Pseudomonadati</taxon>
        <taxon>Pseudomonadota</taxon>
        <taxon>Gammaproteobacteria</taxon>
        <taxon>Lysobacterales</taxon>
        <taxon>Rhodanobacteraceae</taxon>
        <taxon>Dyella</taxon>
    </lineage>
</organism>
<accession>A0A369UH17</accession>
<evidence type="ECO:0000313" key="2">
    <source>
        <dbReference type="Proteomes" id="UP000253782"/>
    </source>
</evidence>
<name>A0A369UH17_9GAMM</name>
<protein>
    <submittedName>
        <fullName evidence="1">Uncharacterized protein</fullName>
    </submittedName>
</protein>
<dbReference type="AlphaFoldDB" id="A0A369UH17"/>
<gene>
    <name evidence="1" type="ORF">DVJ77_19420</name>
</gene>
<dbReference type="RefSeq" id="WP_114847191.1">
    <property type="nucleotide sequence ID" value="NZ_JBHSPE010000025.1"/>
</dbReference>
<dbReference type="OrthoDB" id="3727885at2"/>
<dbReference type="EMBL" id="QQAH01000022">
    <property type="protein sequence ID" value="RDD80044.1"/>
    <property type="molecule type" value="Genomic_DNA"/>
</dbReference>
<sequence>MLGSLLSIRRWTTEIKGDDLWFHFHLETDKYNAERHIEDDESVEYPSDWEAPIVWGNYHSCIISSNSWHFCGFKVCALKEYSLGMLDGLLLHLDPLPCDMEDPDRRVFRAYLLGHDTVVDHHIEFSRIKDTNSFAITWRGKIALTYAGYYEPAYEFAAKIHSLEAPEIGPASSTG</sequence>